<organism evidence="1 2">
    <name type="scientific">Erwinia phage vB_EamM_Alexandra</name>
    <dbReference type="NCBI Taxonomy" id="2201424"/>
    <lineage>
        <taxon>Viruses</taxon>
        <taxon>Duplodnaviria</taxon>
        <taxon>Heunggongvirae</taxon>
        <taxon>Uroviricota</taxon>
        <taxon>Caudoviricetes</taxon>
        <taxon>Alexandravirus</taxon>
        <taxon>Alexandravirus alexandra</taxon>
    </lineage>
</organism>
<sequence length="192" mass="22259">MNQIDMFETYGAHEISDYTQLEYERLSGEYIAKCDRRVHAAFGDPILTAEFLEKYPMLVPGKLKFRKKLVMVQEFVLVTHDKLKASLLKKQGNVRQTGNIDPQYLINLYNHTEKVALFVSDFREFMEQHFMNALHLFTVATVYDGRLLVFAEDGAPLVTAEETLAMLTEIEHFINKSKVYRVLASNPIYRTI</sequence>
<evidence type="ECO:0000313" key="1">
    <source>
        <dbReference type="EMBL" id="AWY08571.1"/>
    </source>
</evidence>
<keyword evidence="2" id="KW-1185">Reference proteome</keyword>
<gene>
    <name evidence="1" type="ORF">Alexandra_319</name>
</gene>
<reference evidence="1 2" key="1">
    <citation type="submission" date="2018-04" db="EMBL/GenBank/DDBJ databases">
        <authorList>
            <person name="Go L.Y."/>
            <person name="Mitchell J.A."/>
        </authorList>
    </citation>
    <scope>NUCLEOTIDE SEQUENCE [LARGE SCALE GENOMIC DNA]</scope>
</reference>
<evidence type="ECO:0000313" key="2">
    <source>
        <dbReference type="Proteomes" id="UP000251795"/>
    </source>
</evidence>
<proteinExistence type="predicted"/>
<dbReference type="Proteomes" id="UP000251795">
    <property type="component" value="Segment"/>
</dbReference>
<protein>
    <submittedName>
        <fullName evidence="1">Uncharacterized protein</fullName>
    </submittedName>
</protein>
<dbReference type="EMBL" id="MH248138">
    <property type="protein sequence ID" value="AWY08571.1"/>
    <property type="molecule type" value="Genomic_DNA"/>
</dbReference>
<accession>A0A2Z4QFI5</accession>
<name>A0A2Z4QFI5_9CAUD</name>